<feature type="compositionally biased region" description="Basic and acidic residues" evidence="1">
    <location>
        <begin position="52"/>
        <end position="67"/>
    </location>
</feature>
<dbReference type="EMBL" id="JADEYR010000002">
    <property type="protein sequence ID" value="MBE9403368.1"/>
    <property type="molecule type" value="Genomic_DNA"/>
</dbReference>
<evidence type="ECO:0000256" key="2">
    <source>
        <dbReference type="SAM" id="Phobius"/>
    </source>
</evidence>
<sequence>MSGVFGSGAHGPQGDPSWMRGADDRGSDRRWDDPGNAGTGGAGGRGEGWSADFDHGEPADVPRDAGRDPSSFGPQFGSGAKSGPSTDWRRSFGTADAEEGRSRGGATSIGGIVTSVISLVVLGYVAITFFGILGTSGGVGGAPSVFILVFGVFVVTTVVKMVRSILRSLRR</sequence>
<comment type="caution">
    <text evidence="3">The sequence shown here is derived from an EMBL/GenBank/DDBJ whole genome shotgun (WGS) entry which is preliminary data.</text>
</comment>
<evidence type="ECO:0000313" key="4">
    <source>
        <dbReference type="Proteomes" id="UP000644727"/>
    </source>
</evidence>
<organism evidence="3 4">
    <name type="scientific">Brachybacterium epidermidis</name>
    <dbReference type="NCBI Taxonomy" id="2781983"/>
    <lineage>
        <taxon>Bacteria</taxon>
        <taxon>Bacillati</taxon>
        <taxon>Actinomycetota</taxon>
        <taxon>Actinomycetes</taxon>
        <taxon>Micrococcales</taxon>
        <taxon>Dermabacteraceae</taxon>
        <taxon>Brachybacterium</taxon>
    </lineage>
</organism>
<proteinExistence type="predicted"/>
<keyword evidence="2" id="KW-1133">Transmembrane helix</keyword>
<dbReference type="Proteomes" id="UP000644727">
    <property type="component" value="Unassembled WGS sequence"/>
</dbReference>
<feature type="region of interest" description="Disordered" evidence="1">
    <location>
        <begin position="1"/>
        <end position="105"/>
    </location>
</feature>
<dbReference type="RefSeq" id="WP_193865106.1">
    <property type="nucleotide sequence ID" value="NZ_JADEYR010000002.1"/>
</dbReference>
<accession>A0ABR9VZQ5</accession>
<evidence type="ECO:0008006" key="5">
    <source>
        <dbReference type="Google" id="ProtNLM"/>
    </source>
</evidence>
<keyword evidence="2" id="KW-0812">Transmembrane</keyword>
<protein>
    <recommendedName>
        <fullName evidence="5">DUF308 domain-containing protein</fullName>
    </recommendedName>
</protein>
<gene>
    <name evidence="3" type="ORF">IOE58_03895</name>
</gene>
<feature type="transmembrane region" description="Helical" evidence="2">
    <location>
        <begin position="109"/>
        <end position="133"/>
    </location>
</feature>
<name>A0ABR9VZQ5_9MICO</name>
<evidence type="ECO:0000313" key="3">
    <source>
        <dbReference type="EMBL" id="MBE9403368.1"/>
    </source>
</evidence>
<feature type="compositionally biased region" description="Basic and acidic residues" evidence="1">
    <location>
        <begin position="21"/>
        <end position="33"/>
    </location>
</feature>
<feature type="compositionally biased region" description="Gly residues" evidence="1">
    <location>
        <begin position="37"/>
        <end position="47"/>
    </location>
</feature>
<evidence type="ECO:0000256" key="1">
    <source>
        <dbReference type="SAM" id="MobiDB-lite"/>
    </source>
</evidence>
<reference evidence="3 4" key="1">
    <citation type="submission" date="2020-10" db="EMBL/GenBank/DDBJ databases">
        <title>Draft genome and description of Brachybacterium epidermidis sp nov.</title>
        <authorList>
            <person name="Boxberger M."/>
            <person name="La Scola B."/>
        </authorList>
    </citation>
    <scope>NUCLEOTIDE SEQUENCE [LARGE SCALE GENOMIC DNA]</scope>
    <source>
        <strain evidence="3 4">Marseille-Q2903</strain>
    </source>
</reference>
<keyword evidence="4" id="KW-1185">Reference proteome</keyword>
<feature type="compositionally biased region" description="Gly residues" evidence="1">
    <location>
        <begin position="1"/>
        <end position="11"/>
    </location>
</feature>
<feature type="transmembrane region" description="Helical" evidence="2">
    <location>
        <begin position="145"/>
        <end position="166"/>
    </location>
</feature>
<keyword evidence="2" id="KW-0472">Membrane</keyword>